<dbReference type="Pfam" id="PF08190">
    <property type="entry name" value="PIH1"/>
    <property type="match status" value="1"/>
</dbReference>
<dbReference type="Proteomes" id="UP000027222">
    <property type="component" value="Unassembled WGS sequence"/>
</dbReference>
<dbReference type="PANTHER" id="PTHR22997">
    <property type="entry name" value="PIH1 DOMAIN-CONTAINING PROTEIN 1"/>
    <property type="match status" value="1"/>
</dbReference>
<dbReference type="GO" id="GO:0005737">
    <property type="term" value="C:cytoplasm"/>
    <property type="evidence" value="ECO:0007669"/>
    <property type="project" value="TreeGrafter"/>
</dbReference>
<feature type="region of interest" description="Disordered" evidence="2">
    <location>
        <begin position="260"/>
        <end position="285"/>
    </location>
</feature>
<dbReference type="OrthoDB" id="5135119at2759"/>
<feature type="domain" description="PIH1 N-terminal" evidence="3">
    <location>
        <begin position="11"/>
        <end position="152"/>
    </location>
</feature>
<evidence type="ECO:0000313" key="4">
    <source>
        <dbReference type="EMBL" id="KDR74195.1"/>
    </source>
</evidence>
<dbReference type="InterPro" id="IPR012981">
    <property type="entry name" value="PIH1_N"/>
</dbReference>
<proteinExistence type="inferred from homology"/>
<dbReference type="PANTHER" id="PTHR22997:SF0">
    <property type="entry name" value="PIH1 DOMAIN-CONTAINING PROTEIN 1"/>
    <property type="match status" value="1"/>
</dbReference>
<reference evidence="5" key="1">
    <citation type="journal article" date="2014" name="Proc. Natl. Acad. Sci. U.S.A.">
        <title>Extensive sampling of basidiomycete genomes demonstrates inadequacy of the white-rot/brown-rot paradigm for wood decay fungi.</title>
        <authorList>
            <person name="Riley R."/>
            <person name="Salamov A.A."/>
            <person name="Brown D.W."/>
            <person name="Nagy L.G."/>
            <person name="Floudas D."/>
            <person name="Held B.W."/>
            <person name="Levasseur A."/>
            <person name="Lombard V."/>
            <person name="Morin E."/>
            <person name="Otillar R."/>
            <person name="Lindquist E.A."/>
            <person name="Sun H."/>
            <person name="LaButti K.M."/>
            <person name="Schmutz J."/>
            <person name="Jabbour D."/>
            <person name="Luo H."/>
            <person name="Baker S.E."/>
            <person name="Pisabarro A.G."/>
            <person name="Walton J.D."/>
            <person name="Blanchette R.A."/>
            <person name="Henrissat B."/>
            <person name="Martin F."/>
            <person name="Cullen D."/>
            <person name="Hibbett D.S."/>
            <person name="Grigoriev I.V."/>
        </authorList>
    </citation>
    <scope>NUCLEOTIDE SEQUENCE [LARGE SCALE GENOMIC DNA]</scope>
    <source>
        <strain evidence="5">CBS 339.88</strain>
    </source>
</reference>
<evidence type="ECO:0000256" key="2">
    <source>
        <dbReference type="SAM" id="MobiDB-lite"/>
    </source>
</evidence>
<evidence type="ECO:0000259" key="3">
    <source>
        <dbReference type="Pfam" id="PF08190"/>
    </source>
</evidence>
<dbReference type="GO" id="GO:0097255">
    <property type="term" value="C:R2TP complex"/>
    <property type="evidence" value="ECO:0007669"/>
    <property type="project" value="TreeGrafter"/>
</dbReference>
<comment type="similarity">
    <text evidence="1">Belongs to the PIH1 family.</text>
</comment>
<dbReference type="EMBL" id="KL142384">
    <property type="protein sequence ID" value="KDR74195.1"/>
    <property type="molecule type" value="Genomic_DNA"/>
</dbReference>
<sequence length="316" mass="34474">MTPSDVRIDLAPKAGFCIKSTTLAPAGLKVFVNIAWDPNVPPPPEGSEDAIQRAMQGEDIDETNSSGWYVPVIVSNAREDKDKSGSPSLVFDCIYNTTVKSRTLRDPEFKVFLVELALQRIEAQTGLSLSRSIGQPNITSKGKLLPRSVQVPANMVPALTGEPSSSRKDVTPTKSSTNGNTQLIQEISTSNQGTTPFDWSWTKEDSGRLRIDVQVPGLAHALVQKSELDIEPRRLILSVPNRPTLDIDLSLSDAEIASRVGTVHASAPSAKSDPEKDKRKEEETTRVLKLKRQRDFDVDGAEAEWKVGSGSVVIYV</sequence>
<name>A0A067STB9_GALM3</name>
<dbReference type="InterPro" id="IPR050734">
    <property type="entry name" value="PIH1/Kintoun_subfamily"/>
</dbReference>
<dbReference type="STRING" id="685588.A0A067STB9"/>
<dbReference type="GO" id="GO:0006364">
    <property type="term" value="P:rRNA processing"/>
    <property type="evidence" value="ECO:0007669"/>
    <property type="project" value="TreeGrafter"/>
</dbReference>
<protein>
    <recommendedName>
        <fullName evidence="3">PIH1 N-terminal domain-containing protein</fullName>
    </recommendedName>
</protein>
<organism evidence="4 5">
    <name type="scientific">Galerina marginata (strain CBS 339.88)</name>
    <dbReference type="NCBI Taxonomy" id="685588"/>
    <lineage>
        <taxon>Eukaryota</taxon>
        <taxon>Fungi</taxon>
        <taxon>Dikarya</taxon>
        <taxon>Basidiomycota</taxon>
        <taxon>Agaricomycotina</taxon>
        <taxon>Agaricomycetes</taxon>
        <taxon>Agaricomycetidae</taxon>
        <taxon>Agaricales</taxon>
        <taxon>Agaricineae</taxon>
        <taxon>Strophariaceae</taxon>
        <taxon>Galerina</taxon>
    </lineage>
</organism>
<feature type="compositionally biased region" description="Basic and acidic residues" evidence="2">
    <location>
        <begin position="272"/>
        <end position="285"/>
    </location>
</feature>
<evidence type="ECO:0000313" key="5">
    <source>
        <dbReference type="Proteomes" id="UP000027222"/>
    </source>
</evidence>
<evidence type="ECO:0000256" key="1">
    <source>
        <dbReference type="ARBA" id="ARBA00008511"/>
    </source>
</evidence>
<keyword evidence="5" id="KW-1185">Reference proteome</keyword>
<feature type="region of interest" description="Disordered" evidence="2">
    <location>
        <begin position="157"/>
        <end position="179"/>
    </location>
</feature>
<gene>
    <name evidence="4" type="ORF">GALMADRAFT_100012</name>
</gene>
<dbReference type="GO" id="GO:0000492">
    <property type="term" value="P:box C/D snoRNP assembly"/>
    <property type="evidence" value="ECO:0007669"/>
    <property type="project" value="TreeGrafter"/>
</dbReference>
<accession>A0A067STB9</accession>
<dbReference type="GO" id="GO:1990904">
    <property type="term" value="C:ribonucleoprotein complex"/>
    <property type="evidence" value="ECO:0007669"/>
    <property type="project" value="TreeGrafter"/>
</dbReference>
<dbReference type="HOGENOM" id="CLU_050239_0_0_1"/>
<dbReference type="AlphaFoldDB" id="A0A067STB9"/>